<dbReference type="HOGENOM" id="CLU_017779_4_1_4"/>
<dbReference type="Gene3D" id="3.30.465.10">
    <property type="match status" value="1"/>
</dbReference>
<accession>F8GV62</accession>
<gene>
    <name evidence="5" type="ordered locus">CNE_BB1p00560</name>
</gene>
<dbReference type="PROSITE" id="PS51387">
    <property type="entry name" value="FAD_PCMH"/>
    <property type="match status" value="1"/>
</dbReference>
<dbReference type="Gene3D" id="3.30.70.2190">
    <property type="match status" value="1"/>
</dbReference>
<dbReference type="FunFam" id="3.30.465.10:FF:000001">
    <property type="entry name" value="D-2-hydroxyglutarate dehydrogenase, mitochondrial"/>
    <property type="match status" value="1"/>
</dbReference>
<dbReference type="GO" id="GO:0022904">
    <property type="term" value="P:respiratory electron transport chain"/>
    <property type="evidence" value="ECO:0007669"/>
    <property type="project" value="TreeGrafter"/>
</dbReference>
<feature type="domain" description="FAD-binding PCMH-type" evidence="4">
    <location>
        <begin position="39"/>
        <end position="220"/>
    </location>
</feature>
<dbReference type="InterPro" id="IPR036318">
    <property type="entry name" value="FAD-bd_PCMH-like_sf"/>
</dbReference>
<evidence type="ECO:0000313" key="5">
    <source>
        <dbReference type="EMBL" id="AEI81489.1"/>
    </source>
</evidence>
<geneLocation type="plasmid" evidence="5 6">
    <name>pBB1</name>
</geneLocation>
<protein>
    <submittedName>
        <fullName evidence="5">FAD dependent oxidoreductase</fullName>
    </submittedName>
</protein>
<keyword evidence="2" id="KW-0285">Flavoprotein</keyword>
<dbReference type="InterPro" id="IPR006094">
    <property type="entry name" value="Oxid_FAD_bind_N"/>
</dbReference>
<dbReference type="InterPro" id="IPR016166">
    <property type="entry name" value="FAD-bd_PCMH"/>
</dbReference>
<name>F8GV62_CUPNN</name>
<evidence type="ECO:0000256" key="1">
    <source>
        <dbReference type="ARBA" id="ARBA00008000"/>
    </source>
</evidence>
<dbReference type="InterPro" id="IPR016171">
    <property type="entry name" value="Vanillyl_alc_oxidase_C-sub2"/>
</dbReference>
<proteinExistence type="inferred from homology"/>
<keyword evidence="3" id="KW-0274">FAD</keyword>
<keyword evidence="5" id="KW-0614">Plasmid</keyword>
<dbReference type="InterPro" id="IPR016164">
    <property type="entry name" value="FAD-linked_Oxase-like_C"/>
</dbReference>
<dbReference type="PANTHER" id="PTHR43716:SF2">
    <property type="entry name" value="BLL6224 PROTEIN"/>
    <property type="match status" value="1"/>
</dbReference>
<dbReference type="Pfam" id="PF02913">
    <property type="entry name" value="FAD-oxidase_C"/>
    <property type="match status" value="1"/>
</dbReference>
<dbReference type="Gene3D" id="1.10.45.10">
    <property type="entry name" value="Vanillyl-alcohol Oxidase, Chain A, domain 4"/>
    <property type="match status" value="1"/>
</dbReference>
<evidence type="ECO:0000256" key="2">
    <source>
        <dbReference type="ARBA" id="ARBA00022630"/>
    </source>
</evidence>
<organism evidence="5 6">
    <name type="scientific">Cupriavidus necator (strain ATCC 43291 / DSM 13513 / CCUG 52238 / LMG 8453 / N-1)</name>
    <name type="common">Ralstonia eutropha</name>
    <dbReference type="NCBI Taxonomy" id="1042878"/>
    <lineage>
        <taxon>Bacteria</taxon>
        <taxon>Pseudomonadati</taxon>
        <taxon>Pseudomonadota</taxon>
        <taxon>Betaproteobacteria</taxon>
        <taxon>Burkholderiales</taxon>
        <taxon>Burkholderiaceae</taxon>
        <taxon>Cupriavidus</taxon>
    </lineage>
</organism>
<dbReference type="AlphaFoldDB" id="F8GV62"/>
<dbReference type="Pfam" id="PF01565">
    <property type="entry name" value="FAD_binding_4"/>
    <property type="match status" value="1"/>
</dbReference>
<dbReference type="Gene3D" id="3.30.70.2740">
    <property type="match status" value="1"/>
</dbReference>
<dbReference type="InterPro" id="IPR016167">
    <property type="entry name" value="FAD-bd_PCMH_sub1"/>
</dbReference>
<comment type="similarity">
    <text evidence="1">Belongs to the FAD-binding oxidoreductase/transferase type 4 family.</text>
</comment>
<dbReference type="GeneID" id="34312852"/>
<dbReference type="PANTHER" id="PTHR43716">
    <property type="entry name" value="D-2-HYDROXYGLUTARATE DEHYDROGENASE, MITOCHONDRIAL"/>
    <property type="match status" value="1"/>
</dbReference>
<dbReference type="InterPro" id="IPR051264">
    <property type="entry name" value="FAD-oxidored/transferase_4"/>
</dbReference>
<dbReference type="EMBL" id="CP002879">
    <property type="protein sequence ID" value="AEI81489.1"/>
    <property type="molecule type" value="Genomic_DNA"/>
</dbReference>
<dbReference type="GO" id="GO:0071949">
    <property type="term" value="F:FAD binding"/>
    <property type="evidence" value="ECO:0007669"/>
    <property type="project" value="InterPro"/>
</dbReference>
<sequence length="480" mass="51559">MTNPIEGLESALRDIVGDQGLIVRASEMEPYLIDWNGAVAGNARCVVRPQTTEETAKVLSLCAARGVPVVPQGGLTGMAAGATPLASGEEVIVNLSRMNRIIDVDPENFTIAVEAGCILENVKMAAEAVDRYFPLALGAQGSCEIGGNISTNAGGLNVLRYGSMRSAVLGIEVVLPDGSVLDLLRSVRKDNTGYDLKQLFIGAEGTLGIITKAVLQLYPRCENVATAWIALASLDDAVRLLSRMRSAVGERVSAFELISRPMLDVVLRHFRGSRDPLAERVEWYVLMEWSDTSTAFDLRAVMEVELSKCIEDGLVVDVALADSLAHAEEFWALRENISEAQRAEGAVVKHDISAPVSAVPRLIHEATGVVRRLAPMATVIAFGHVGDGNVHYNVVQPTGCDLTEFKTMMRDVSDEIYRLVAELGGSISAEHGLGQLKAKAAFDLKSQAERALMVTIKAGLDPQGIMNRGKLIPMDQLISG</sequence>
<evidence type="ECO:0000256" key="3">
    <source>
        <dbReference type="ARBA" id="ARBA00022827"/>
    </source>
</evidence>
<dbReference type="InterPro" id="IPR004113">
    <property type="entry name" value="FAD-bd_oxidored_4_C"/>
</dbReference>
<dbReference type="InterPro" id="IPR016169">
    <property type="entry name" value="FAD-bd_PCMH_sub2"/>
</dbReference>
<dbReference type="RefSeq" id="WP_013958548.1">
    <property type="nucleotide sequence ID" value="NC_015727.1"/>
</dbReference>
<evidence type="ECO:0000313" key="6">
    <source>
        <dbReference type="Proteomes" id="UP000006798"/>
    </source>
</evidence>
<dbReference type="SUPFAM" id="SSF56176">
    <property type="entry name" value="FAD-binding/transporter-associated domain-like"/>
    <property type="match status" value="1"/>
</dbReference>
<dbReference type="GO" id="GO:0003824">
    <property type="term" value="F:catalytic activity"/>
    <property type="evidence" value="ECO:0007669"/>
    <property type="project" value="InterPro"/>
</dbReference>
<dbReference type="KEGG" id="cnc:CNE_BB1p00560"/>
<dbReference type="SUPFAM" id="SSF55103">
    <property type="entry name" value="FAD-linked oxidases, C-terminal domain"/>
    <property type="match status" value="1"/>
</dbReference>
<dbReference type="Proteomes" id="UP000006798">
    <property type="component" value="Plasmid pBB1"/>
</dbReference>
<dbReference type="Gene3D" id="3.30.43.10">
    <property type="entry name" value="Uridine Diphospho-n-acetylenolpyruvylglucosamine Reductase, domain 2"/>
    <property type="match status" value="1"/>
</dbReference>
<reference evidence="5 6" key="1">
    <citation type="journal article" date="2011" name="J. Bacteriol.">
        <title>Complete genome sequence of the type strain Cupriavidus necator N-1.</title>
        <authorList>
            <person name="Poehlein A."/>
            <person name="Kusian B."/>
            <person name="Friedrich B."/>
            <person name="Daniel R."/>
            <person name="Bowien B."/>
        </authorList>
    </citation>
    <scope>NUCLEOTIDE SEQUENCE [LARGE SCALE GENOMIC DNA]</scope>
    <source>
        <strain evidence="6">ATCC 43291 / DSM 13513 / CCUG 52238 / LMG 8453 / N-1</strain>
        <plasmid evidence="5 6">pBB1</plasmid>
    </source>
</reference>
<evidence type="ECO:0000259" key="4">
    <source>
        <dbReference type="PROSITE" id="PS51387"/>
    </source>
</evidence>